<gene>
    <name evidence="8" type="ORF">MNQ99_00250</name>
</gene>
<feature type="chain" id="PRO_5046839641" evidence="6">
    <location>
        <begin position="38"/>
        <end position="520"/>
    </location>
</feature>
<keyword evidence="9" id="KW-1185">Reference proteome</keyword>
<proteinExistence type="inferred from homology"/>
<dbReference type="InterPro" id="IPR000064">
    <property type="entry name" value="NLP_P60_dom"/>
</dbReference>
<evidence type="ECO:0000256" key="2">
    <source>
        <dbReference type="ARBA" id="ARBA00022670"/>
    </source>
</evidence>
<organism evidence="8 9">
    <name type="scientific">Arthrobacter sulfonylureivorans</name>
    <dbReference type="NCBI Taxonomy" id="2486855"/>
    <lineage>
        <taxon>Bacteria</taxon>
        <taxon>Bacillati</taxon>
        <taxon>Actinomycetota</taxon>
        <taxon>Actinomycetes</taxon>
        <taxon>Micrococcales</taxon>
        <taxon>Micrococcaceae</taxon>
        <taxon>Arthrobacter</taxon>
    </lineage>
</organism>
<feature type="signal peptide" evidence="6">
    <location>
        <begin position="1"/>
        <end position="37"/>
    </location>
</feature>
<evidence type="ECO:0000259" key="7">
    <source>
        <dbReference type="PROSITE" id="PS51935"/>
    </source>
</evidence>
<name>A0ABY3W9I2_9MICC</name>
<sequence length="520" mass="54863">MRLLPSGRPAPHRSTTPMRAVALFSATALLVCVPALAPAVAAPAGQLPQVTSVRITLPAAPSLPSNDEIDDAKGDAAATQALVDRIEEQLKVASGHLTNAQFDSMRSQNTYSESLLKQQERTAELADAKAKASQAAEYFESVKNQVGQLAGELYRNGGVNPALSALLDSKDTSDVLYKASTLDALTANRSQTLTESQQAAQLWAAWELYVAQADEAAKDAAVAAEAAETDAKAASAAQEQLVIRYEEQRQSLLVHLAELRGTSTSEEDDRIAALEKAEQDRQLQALVEQSAQEAAAAQRPSSSSSSAQGSTVAPASDDITPSRPTQPSTPPPSTSTPPPSTPRPSTPKPSTPAPTKPATPPSRPTPPPAQPKPQPEPEPEVVTPPPVVGAPSVNGGIAGAAINFAMAKQANKKSFYDWGGNGPLGYDCSGLTQQAFSSAGRWLPRTAQAQLDQAPYKVPLSQLQPGDLVFWGEPNAIWHVAVYIGNWQVVHALNEKDGLTVTNISHMYGKLHTSGARWAV</sequence>
<protein>
    <submittedName>
        <fullName evidence="8">C40 family peptidase</fullName>
    </submittedName>
</protein>
<evidence type="ECO:0000313" key="8">
    <source>
        <dbReference type="EMBL" id="UNK45860.1"/>
    </source>
</evidence>
<keyword evidence="2" id="KW-0645">Protease</keyword>
<feature type="region of interest" description="Disordered" evidence="5">
    <location>
        <begin position="288"/>
        <end position="388"/>
    </location>
</feature>
<dbReference type="Gene3D" id="3.90.1720.10">
    <property type="entry name" value="endopeptidase domain like (from Nostoc punctiforme)"/>
    <property type="match status" value="1"/>
</dbReference>
<feature type="domain" description="NlpC/P60" evidence="7">
    <location>
        <begin position="396"/>
        <end position="520"/>
    </location>
</feature>
<feature type="compositionally biased region" description="Low complexity" evidence="5">
    <location>
        <begin position="288"/>
        <end position="314"/>
    </location>
</feature>
<evidence type="ECO:0000256" key="1">
    <source>
        <dbReference type="ARBA" id="ARBA00007074"/>
    </source>
</evidence>
<evidence type="ECO:0000256" key="4">
    <source>
        <dbReference type="ARBA" id="ARBA00022807"/>
    </source>
</evidence>
<keyword evidence="3" id="KW-0378">Hydrolase</keyword>
<dbReference type="InterPro" id="IPR051794">
    <property type="entry name" value="PG_Endopeptidase_C40"/>
</dbReference>
<comment type="similarity">
    <text evidence="1">Belongs to the peptidase C40 family.</text>
</comment>
<accession>A0ABY3W9I2</accession>
<dbReference type="RefSeq" id="WP_241914019.1">
    <property type="nucleotide sequence ID" value="NZ_CP093326.1"/>
</dbReference>
<evidence type="ECO:0000256" key="6">
    <source>
        <dbReference type="SAM" id="SignalP"/>
    </source>
</evidence>
<dbReference type="PROSITE" id="PS51935">
    <property type="entry name" value="NLPC_P60"/>
    <property type="match status" value="1"/>
</dbReference>
<dbReference type="EMBL" id="CP093326">
    <property type="protein sequence ID" value="UNK45860.1"/>
    <property type="molecule type" value="Genomic_DNA"/>
</dbReference>
<dbReference type="Pfam" id="PF00877">
    <property type="entry name" value="NLPC_P60"/>
    <property type="match status" value="1"/>
</dbReference>
<keyword evidence="4" id="KW-0788">Thiol protease</keyword>
<reference evidence="8 9" key="1">
    <citation type="submission" date="2022-03" db="EMBL/GenBank/DDBJ databases">
        <title>Isotopic signatures of nitrous oxide derived from detoxification processes.</title>
        <authorList>
            <person name="Behrendt U."/>
            <person name="Buchen C."/>
            <person name="Well R."/>
            <person name="Ulrich A."/>
            <person name="Rohe L."/>
            <person name="Kolb S."/>
            <person name="Schloter M."/>
            <person name="Horn M.A."/>
            <person name="Augustin J."/>
        </authorList>
    </citation>
    <scope>NUCLEOTIDE SEQUENCE [LARGE SCALE GENOMIC DNA]</scope>
    <source>
        <strain evidence="8 9">S4-C24</strain>
    </source>
</reference>
<dbReference type="InterPro" id="IPR038765">
    <property type="entry name" value="Papain-like_cys_pep_sf"/>
</dbReference>
<keyword evidence="6" id="KW-0732">Signal</keyword>
<dbReference type="Proteomes" id="UP000829069">
    <property type="component" value="Chromosome"/>
</dbReference>
<evidence type="ECO:0000313" key="9">
    <source>
        <dbReference type="Proteomes" id="UP000829069"/>
    </source>
</evidence>
<dbReference type="PANTHER" id="PTHR47359">
    <property type="entry name" value="PEPTIDOGLYCAN DL-ENDOPEPTIDASE CWLO"/>
    <property type="match status" value="1"/>
</dbReference>
<evidence type="ECO:0000256" key="5">
    <source>
        <dbReference type="SAM" id="MobiDB-lite"/>
    </source>
</evidence>
<evidence type="ECO:0000256" key="3">
    <source>
        <dbReference type="ARBA" id="ARBA00022801"/>
    </source>
</evidence>
<dbReference type="PANTHER" id="PTHR47359:SF3">
    <property type="entry name" value="NLP_P60 DOMAIN-CONTAINING PROTEIN-RELATED"/>
    <property type="match status" value="1"/>
</dbReference>
<feature type="compositionally biased region" description="Pro residues" evidence="5">
    <location>
        <begin position="327"/>
        <end position="388"/>
    </location>
</feature>
<dbReference type="SUPFAM" id="SSF54001">
    <property type="entry name" value="Cysteine proteinases"/>
    <property type="match status" value="1"/>
</dbReference>